<dbReference type="UniPathway" id="UPA00344"/>
<keyword evidence="2" id="KW-0501">Molybdenum cofactor biosynthesis</keyword>
<dbReference type="PANTHER" id="PTHR22960">
    <property type="entry name" value="MOLYBDOPTERIN COFACTOR SYNTHESIS PROTEIN A"/>
    <property type="match status" value="1"/>
</dbReference>
<dbReference type="AlphaFoldDB" id="A0A4E0RTB5"/>
<evidence type="ECO:0000256" key="4">
    <source>
        <dbReference type="SAM" id="MobiDB-lite"/>
    </source>
</evidence>
<dbReference type="SUPFAM" id="SSF55040">
    <property type="entry name" value="Molybdenum cofactor biosynthesis protein C, MoaC"/>
    <property type="match status" value="1"/>
</dbReference>
<gene>
    <name evidence="6" type="ORF">D915_004633</name>
</gene>
<dbReference type="InterPro" id="IPR050105">
    <property type="entry name" value="MoCo_biosynth_MoaA/MoaC"/>
</dbReference>
<accession>A0A4E0RTB5</accession>
<comment type="caution">
    <text evidence="6">The sequence shown here is derived from an EMBL/GenBank/DDBJ whole genome shotgun (WGS) entry which is preliminary data.</text>
</comment>
<keyword evidence="3" id="KW-0456">Lyase</keyword>
<evidence type="ECO:0000259" key="5">
    <source>
        <dbReference type="Pfam" id="PF01967"/>
    </source>
</evidence>
<name>A0A4E0RTB5_FASHE</name>
<comment type="pathway">
    <text evidence="1">Cofactor biosynthesis; molybdopterin biosynthesis.</text>
</comment>
<proteinExistence type="predicted"/>
<evidence type="ECO:0000256" key="1">
    <source>
        <dbReference type="ARBA" id="ARBA00005046"/>
    </source>
</evidence>
<dbReference type="Proteomes" id="UP000230066">
    <property type="component" value="Unassembled WGS sequence"/>
</dbReference>
<dbReference type="GO" id="GO:0006777">
    <property type="term" value="P:Mo-molybdopterin cofactor biosynthetic process"/>
    <property type="evidence" value="ECO:0007669"/>
    <property type="project" value="UniProtKB-KW"/>
</dbReference>
<evidence type="ECO:0000256" key="3">
    <source>
        <dbReference type="ARBA" id="ARBA00023239"/>
    </source>
</evidence>
<feature type="region of interest" description="Disordered" evidence="4">
    <location>
        <begin position="236"/>
        <end position="256"/>
    </location>
</feature>
<evidence type="ECO:0000256" key="2">
    <source>
        <dbReference type="ARBA" id="ARBA00023150"/>
    </source>
</evidence>
<dbReference type="NCBIfam" id="NF006870">
    <property type="entry name" value="PRK09364.1"/>
    <property type="match status" value="1"/>
</dbReference>
<dbReference type="GO" id="GO:0016829">
    <property type="term" value="F:lyase activity"/>
    <property type="evidence" value="ECO:0007669"/>
    <property type="project" value="UniProtKB-KW"/>
</dbReference>
<dbReference type="EMBL" id="JXXN02001546">
    <property type="protein sequence ID" value="THD24538.1"/>
    <property type="molecule type" value="Genomic_DNA"/>
</dbReference>
<dbReference type="PANTHER" id="PTHR22960:SF29">
    <property type="entry name" value="CYCLIC PYRANOPTERIN MONOPHOSPHATE SYNTHASE"/>
    <property type="match status" value="1"/>
</dbReference>
<feature type="compositionally biased region" description="Low complexity" evidence="4">
    <location>
        <begin position="241"/>
        <end position="256"/>
    </location>
</feature>
<dbReference type="NCBIfam" id="TIGR00581">
    <property type="entry name" value="moaC"/>
    <property type="match status" value="1"/>
</dbReference>
<keyword evidence="7" id="KW-1185">Reference proteome</keyword>
<organism evidence="6 7">
    <name type="scientific">Fasciola hepatica</name>
    <name type="common">Liver fluke</name>
    <dbReference type="NCBI Taxonomy" id="6192"/>
    <lineage>
        <taxon>Eukaryota</taxon>
        <taxon>Metazoa</taxon>
        <taxon>Spiralia</taxon>
        <taxon>Lophotrochozoa</taxon>
        <taxon>Platyhelminthes</taxon>
        <taxon>Trematoda</taxon>
        <taxon>Digenea</taxon>
        <taxon>Plagiorchiida</taxon>
        <taxon>Echinostomata</taxon>
        <taxon>Echinostomatoidea</taxon>
        <taxon>Fasciolidae</taxon>
        <taxon>Fasciola</taxon>
    </lineage>
</organism>
<dbReference type="InterPro" id="IPR002820">
    <property type="entry name" value="Mopterin_CF_biosynth-C_dom"/>
</dbReference>
<evidence type="ECO:0000313" key="7">
    <source>
        <dbReference type="Proteomes" id="UP000230066"/>
    </source>
</evidence>
<dbReference type="Gene3D" id="3.30.70.640">
    <property type="entry name" value="Molybdopterin cofactor biosynthesis C (MoaC) domain"/>
    <property type="match status" value="1"/>
</dbReference>
<feature type="domain" description="Molybdopterin cofactor biosynthesis C (MoaC)" evidence="5">
    <location>
        <begin position="101"/>
        <end position="234"/>
    </location>
</feature>
<evidence type="ECO:0000313" key="6">
    <source>
        <dbReference type="EMBL" id="THD24538.1"/>
    </source>
</evidence>
<protein>
    <submittedName>
        <fullName evidence="6">Cyclic pyranopterin monophosphate synthase</fullName>
    </submittedName>
</protein>
<dbReference type="InterPro" id="IPR023045">
    <property type="entry name" value="MoaC"/>
</dbReference>
<dbReference type="InterPro" id="IPR036522">
    <property type="entry name" value="MoaC_sf"/>
</dbReference>
<sequence length="256" mass="27859">MNDFPRVLSLKSICPCLHLSDIKDAISFKGSQREMKINAFRALLSVTVHIPVPTVTHFIRFISSYGGSHQELTHLSQKDGGAKMVDTTNKAVANMIAPSVSTVRWARAEGKVKISETIKRILSPNTNETMWNTPKGNVVQVARIAGIQAAKQTCHLIPLCHQVLLTNVQIDFSMEDAVIRIRSVAKAVGQATGVEMEALTAVTVAALTIYDMLKSIEPGGIVISRIELLEKHGGKSGSFAKQTSSNVQSNQTQKNQ</sequence>
<reference evidence="6" key="1">
    <citation type="submission" date="2019-03" db="EMBL/GenBank/DDBJ databases">
        <title>Improved annotation for the trematode Fasciola hepatica.</title>
        <authorList>
            <person name="Choi Y.-J."/>
            <person name="Martin J."/>
            <person name="Mitreva M."/>
        </authorList>
    </citation>
    <scope>NUCLEOTIDE SEQUENCE [LARGE SCALE GENOMIC DNA]</scope>
</reference>
<dbReference type="Pfam" id="PF01967">
    <property type="entry name" value="MoaC"/>
    <property type="match status" value="1"/>
</dbReference>